<dbReference type="EMBL" id="BJXU01000034">
    <property type="protein sequence ID" value="GEN23109.1"/>
    <property type="molecule type" value="Genomic_DNA"/>
</dbReference>
<accession>A0ABQ0WBZ2</accession>
<dbReference type="Pfam" id="PF07511">
    <property type="entry name" value="DUF1525"/>
    <property type="match status" value="1"/>
</dbReference>
<comment type="caution">
    <text evidence="1">The sequence shown here is derived from an EMBL/GenBank/DDBJ whole genome shotgun (WGS) entry which is preliminary data.</text>
</comment>
<name>A0ABQ0WBZ2_9GAMM</name>
<dbReference type="InterPro" id="IPR011090">
    <property type="entry name" value="Integr_conj_element_PFL4709"/>
</dbReference>
<dbReference type="NCBIfam" id="TIGR03757">
    <property type="entry name" value="conj_TIGR03757"/>
    <property type="match status" value="1"/>
</dbReference>
<proteinExistence type="predicted"/>
<reference evidence="1 2" key="1">
    <citation type="submission" date="2019-07" db="EMBL/GenBank/DDBJ databases">
        <title>Whole genome shotgun sequence of Halomonas cupida NBRC 102219.</title>
        <authorList>
            <person name="Hosoyama A."/>
            <person name="Uohara A."/>
            <person name="Ohji S."/>
            <person name="Ichikawa N."/>
        </authorList>
    </citation>
    <scope>NUCLEOTIDE SEQUENCE [LARGE SCALE GENOMIC DNA]</scope>
    <source>
        <strain evidence="1 2">NBRC 102219</strain>
    </source>
</reference>
<keyword evidence="2" id="KW-1185">Reference proteome</keyword>
<sequence length="180" mass="19339">MENALNVSWRALHPILPAFQSGSIRGSRTMPNAHLRLRAALSAFPVVASIVWCSGATAGVEVFTVAGEPIINAPASAAVVELDAPARLDAQISRDLPADPDRAKQILHSRMSGPEWQATLKRYGETYTGVARAWMLGIERVPAVVLDGRYVVYGEPDVRVALEEIDQAIGEVTPQDGGDQ</sequence>
<dbReference type="Proteomes" id="UP000321726">
    <property type="component" value="Unassembled WGS sequence"/>
</dbReference>
<gene>
    <name evidence="1" type="ORF">HCU01_10580</name>
</gene>
<evidence type="ECO:0000313" key="2">
    <source>
        <dbReference type="Proteomes" id="UP000321726"/>
    </source>
</evidence>
<evidence type="ECO:0008006" key="3">
    <source>
        <dbReference type="Google" id="ProtNLM"/>
    </source>
</evidence>
<organism evidence="1 2">
    <name type="scientific">Halomonas cupida</name>
    <dbReference type="NCBI Taxonomy" id="44933"/>
    <lineage>
        <taxon>Bacteria</taxon>
        <taxon>Pseudomonadati</taxon>
        <taxon>Pseudomonadota</taxon>
        <taxon>Gammaproteobacteria</taxon>
        <taxon>Oceanospirillales</taxon>
        <taxon>Halomonadaceae</taxon>
        <taxon>Halomonas</taxon>
    </lineage>
</organism>
<protein>
    <recommendedName>
        <fullName evidence="3">Integrating conjugative element protein, PFL_4709 family</fullName>
    </recommendedName>
</protein>
<evidence type="ECO:0000313" key="1">
    <source>
        <dbReference type="EMBL" id="GEN23109.1"/>
    </source>
</evidence>